<dbReference type="RefSeq" id="WP_207353384.1">
    <property type="nucleotide sequence ID" value="NZ_CP071503.1"/>
</dbReference>
<organism evidence="2 3">
    <name type="scientific">Shewanella avicenniae</name>
    <dbReference type="NCBI Taxonomy" id="2814294"/>
    <lineage>
        <taxon>Bacteria</taxon>
        <taxon>Pseudomonadati</taxon>
        <taxon>Pseudomonadota</taxon>
        <taxon>Gammaproteobacteria</taxon>
        <taxon>Alteromonadales</taxon>
        <taxon>Shewanellaceae</taxon>
        <taxon>Shewanella</taxon>
    </lineage>
</organism>
<name>A0ABX7QL79_9GAMM</name>
<dbReference type="Pfam" id="PF12697">
    <property type="entry name" value="Abhydrolase_6"/>
    <property type="match status" value="1"/>
</dbReference>
<dbReference type="Proteomes" id="UP000662770">
    <property type="component" value="Chromosome"/>
</dbReference>
<evidence type="ECO:0000313" key="3">
    <source>
        <dbReference type="Proteomes" id="UP000662770"/>
    </source>
</evidence>
<dbReference type="EMBL" id="CP071503">
    <property type="protein sequence ID" value="QSX32139.1"/>
    <property type="molecule type" value="Genomic_DNA"/>
</dbReference>
<reference evidence="2 3" key="1">
    <citation type="submission" date="2021-03" db="EMBL/GenBank/DDBJ databases">
        <title>Novel species identification of genus Shewanella.</title>
        <authorList>
            <person name="Liu G."/>
            <person name="Zhang Q."/>
        </authorList>
    </citation>
    <scope>NUCLEOTIDE SEQUENCE [LARGE SCALE GENOMIC DNA]</scope>
    <source>
        <strain evidence="2 3">FJAT-51800</strain>
    </source>
</reference>
<dbReference type="InterPro" id="IPR000073">
    <property type="entry name" value="AB_hydrolase_1"/>
</dbReference>
<dbReference type="InterPro" id="IPR050266">
    <property type="entry name" value="AB_hydrolase_sf"/>
</dbReference>
<proteinExistence type="predicted"/>
<keyword evidence="3" id="KW-1185">Reference proteome</keyword>
<sequence>MSTDKPKQLWQPSAAESLTFDIDGQQYAALAWGNKSAPVLVAFHGWLDNAMSFAPLAQYLSASYRLIAFDWPGHGLSDWRPGSYPLQWTDYLLDIDRLLAALDCQPLAVIGHSLGAISAGAYAAICGDTLQQLILIEAFAPLSEEASHSRGRLQKSLRQHRKPRQREKHYVDLASLVSQRQQLTGLEPGWCELILDRNLGQDAQGRFWRIDPRLRWVSPVRMTDAQVQALMSPVRAPTLLISGTEGYKSLNDNVALAKAWYQALTLSQLAGHHHLHMENAAAVASAINSYLNGTKV</sequence>
<dbReference type="Gene3D" id="3.40.50.1820">
    <property type="entry name" value="alpha/beta hydrolase"/>
    <property type="match status" value="1"/>
</dbReference>
<dbReference type="InterPro" id="IPR029058">
    <property type="entry name" value="AB_hydrolase_fold"/>
</dbReference>
<evidence type="ECO:0000313" key="2">
    <source>
        <dbReference type="EMBL" id="QSX32139.1"/>
    </source>
</evidence>
<dbReference type="PANTHER" id="PTHR43798:SF33">
    <property type="entry name" value="HYDROLASE, PUTATIVE (AFU_ORTHOLOGUE AFUA_2G14860)-RELATED"/>
    <property type="match status" value="1"/>
</dbReference>
<dbReference type="GO" id="GO:0016787">
    <property type="term" value="F:hydrolase activity"/>
    <property type="evidence" value="ECO:0007669"/>
    <property type="project" value="UniProtKB-KW"/>
</dbReference>
<feature type="domain" description="AB hydrolase-1" evidence="1">
    <location>
        <begin position="41"/>
        <end position="286"/>
    </location>
</feature>
<gene>
    <name evidence="2" type="ORF">JYB87_10105</name>
</gene>
<dbReference type="PANTHER" id="PTHR43798">
    <property type="entry name" value="MONOACYLGLYCEROL LIPASE"/>
    <property type="match status" value="1"/>
</dbReference>
<evidence type="ECO:0000259" key="1">
    <source>
        <dbReference type="Pfam" id="PF12697"/>
    </source>
</evidence>
<accession>A0ABX7QL79</accession>
<protein>
    <submittedName>
        <fullName evidence="2">Alpha/beta hydrolase</fullName>
    </submittedName>
</protein>
<keyword evidence="2" id="KW-0378">Hydrolase</keyword>
<dbReference type="SUPFAM" id="SSF53474">
    <property type="entry name" value="alpha/beta-Hydrolases"/>
    <property type="match status" value="1"/>
</dbReference>